<dbReference type="PANTHER" id="PTHR11496">
    <property type="entry name" value="ALCOHOL DEHYDROGENASE"/>
    <property type="match status" value="1"/>
</dbReference>
<dbReference type="EMBL" id="FMAF01000002">
    <property type="protein sequence ID" value="SCB15414.1"/>
    <property type="molecule type" value="Genomic_DNA"/>
</dbReference>
<dbReference type="InterPro" id="IPR001670">
    <property type="entry name" value="ADH_Fe/GldA"/>
</dbReference>
<evidence type="ECO:0000256" key="3">
    <source>
        <dbReference type="ARBA" id="ARBA00023002"/>
    </source>
</evidence>
<dbReference type="InterPro" id="IPR056798">
    <property type="entry name" value="ADH_Fe_C"/>
</dbReference>
<dbReference type="InterPro" id="IPR039697">
    <property type="entry name" value="Alcohol_dehydrogenase_Fe"/>
</dbReference>
<dbReference type="FunFam" id="3.40.50.1970:FF:000003">
    <property type="entry name" value="Alcohol dehydrogenase, iron-containing"/>
    <property type="match status" value="1"/>
</dbReference>
<proteinExistence type="inferred from homology"/>
<organism evidence="7 8">
    <name type="scientific">Rhizobium lusitanum</name>
    <dbReference type="NCBI Taxonomy" id="293958"/>
    <lineage>
        <taxon>Bacteria</taxon>
        <taxon>Pseudomonadati</taxon>
        <taxon>Pseudomonadota</taxon>
        <taxon>Alphaproteobacteria</taxon>
        <taxon>Hyphomicrobiales</taxon>
        <taxon>Rhizobiaceae</taxon>
        <taxon>Rhizobium/Agrobacterium group</taxon>
        <taxon>Rhizobium</taxon>
    </lineage>
</organism>
<evidence type="ECO:0000256" key="2">
    <source>
        <dbReference type="ARBA" id="ARBA00007358"/>
    </source>
</evidence>
<dbReference type="GO" id="GO:0004022">
    <property type="term" value="F:alcohol dehydrogenase (NAD+) activity"/>
    <property type="evidence" value="ECO:0007669"/>
    <property type="project" value="UniProtKB-EC"/>
</dbReference>
<dbReference type="AlphaFoldDB" id="A0A1C3UJ01"/>
<keyword evidence="3" id="KW-0560">Oxidoreductase</keyword>
<evidence type="ECO:0000256" key="1">
    <source>
        <dbReference type="ARBA" id="ARBA00001962"/>
    </source>
</evidence>
<accession>A0A1C3UJ01</accession>
<gene>
    <name evidence="7" type="ORF">GA0061101_102479</name>
</gene>
<sequence length="397" mass="41193">MQDHDIISAAFIRGSLVSFSISAIPDIRFGDGALSDLPAAVKSFDSVGAVLLVIDAFLAQSGLAGKIGAELAEAGVKTQVFSDFSGEPKLAHLQAAIQVAEGADMVIGIGGGSALDIAKIVACCAASGKDPMHYALAANPLPKNPLKKIMVPTTAGTGSETSATNIFAGPEGKKLWIWGPETKADLVILDPALTKTLPANLTAWCGLDAFIHAFEAATNRNTHRGAQFYAHQALRLITGALETAVKQPDDIAARGDVLLGSCFAGIAIDNCGTAIAHNVSHALAGLAPVHHGLATALGFEATLGWLVEADTPELNAAAKACGVANAAELPAFVSDWMDRCGITRSLPSAFKPFDATDLAREMRAPENQPMRRSTIRDVTDADIDHFAAAVMALPKGI</sequence>
<dbReference type="Gene3D" id="1.20.1090.10">
    <property type="entry name" value="Dehydroquinate synthase-like - alpha domain"/>
    <property type="match status" value="1"/>
</dbReference>
<comment type="catalytic activity">
    <reaction evidence="4">
        <text>a primary alcohol + NAD(+) = an aldehyde + NADH + H(+)</text>
        <dbReference type="Rhea" id="RHEA:10736"/>
        <dbReference type="ChEBI" id="CHEBI:15378"/>
        <dbReference type="ChEBI" id="CHEBI:15734"/>
        <dbReference type="ChEBI" id="CHEBI:17478"/>
        <dbReference type="ChEBI" id="CHEBI:57540"/>
        <dbReference type="ChEBI" id="CHEBI:57945"/>
        <dbReference type="EC" id="1.1.1.1"/>
    </reaction>
</comment>
<dbReference type="Gene3D" id="3.40.50.1970">
    <property type="match status" value="1"/>
</dbReference>
<dbReference type="Proteomes" id="UP000199205">
    <property type="component" value="Unassembled WGS sequence"/>
</dbReference>
<evidence type="ECO:0000259" key="6">
    <source>
        <dbReference type="Pfam" id="PF25137"/>
    </source>
</evidence>
<dbReference type="Pfam" id="PF25137">
    <property type="entry name" value="ADH_Fe_C"/>
    <property type="match status" value="1"/>
</dbReference>
<comment type="similarity">
    <text evidence="2">Belongs to the iron-containing alcohol dehydrogenase family.</text>
</comment>
<feature type="domain" description="Fe-containing alcohol dehydrogenase-like C-terminal" evidence="6">
    <location>
        <begin position="202"/>
        <end position="343"/>
    </location>
</feature>
<evidence type="ECO:0000313" key="7">
    <source>
        <dbReference type="EMBL" id="SCB15414.1"/>
    </source>
</evidence>
<dbReference type="SUPFAM" id="SSF56796">
    <property type="entry name" value="Dehydroquinate synthase-like"/>
    <property type="match status" value="1"/>
</dbReference>
<dbReference type="Pfam" id="PF00465">
    <property type="entry name" value="Fe-ADH"/>
    <property type="match status" value="1"/>
</dbReference>
<dbReference type="CDD" id="cd14863">
    <property type="entry name" value="Fe-ADH-like"/>
    <property type="match status" value="1"/>
</dbReference>
<protein>
    <submittedName>
        <fullName evidence="7">Alcohol dehydrogenase, class IV</fullName>
    </submittedName>
</protein>
<dbReference type="PANTHER" id="PTHR11496:SF83">
    <property type="entry name" value="HYDROXYACID-OXOACID TRANSHYDROGENASE, MITOCHONDRIAL"/>
    <property type="match status" value="1"/>
</dbReference>
<feature type="domain" description="Alcohol dehydrogenase iron-type/glycerol dehydrogenase GldA" evidence="5">
    <location>
        <begin position="26"/>
        <end position="191"/>
    </location>
</feature>
<evidence type="ECO:0000256" key="4">
    <source>
        <dbReference type="ARBA" id="ARBA00049243"/>
    </source>
</evidence>
<name>A0A1C3UJ01_9HYPH</name>
<comment type="cofactor">
    <cofactor evidence="1">
        <name>Fe cation</name>
        <dbReference type="ChEBI" id="CHEBI:24875"/>
    </cofactor>
</comment>
<evidence type="ECO:0000259" key="5">
    <source>
        <dbReference type="Pfam" id="PF00465"/>
    </source>
</evidence>
<dbReference type="GO" id="GO:0046872">
    <property type="term" value="F:metal ion binding"/>
    <property type="evidence" value="ECO:0007669"/>
    <property type="project" value="InterPro"/>
</dbReference>
<evidence type="ECO:0000313" key="8">
    <source>
        <dbReference type="Proteomes" id="UP000199205"/>
    </source>
</evidence>
<reference evidence="8" key="1">
    <citation type="submission" date="2016-08" db="EMBL/GenBank/DDBJ databases">
        <authorList>
            <person name="Varghese N."/>
            <person name="Submissions Spin"/>
        </authorList>
    </citation>
    <scope>NUCLEOTIDE SEQUENCE [LARGE SCALE GENOMIC DNA]</scope>
    <source>
        <strain evidence="8">P1-7</strain>
    </source>
</reference>